<dbReference type="PATRIC" id="fig|1262666.3.peg.975"/>
<dbReference type="Pfam" id="PF01713">
    <property type="entry name" value="Smr"/>
    <property type="match status" value="1"/>
</dbReference>
<dbReference type="EMBL" id="AOSV01000006">
    <property type="protein sequence ID" value="EMG38290.1"/>
    <property type="molecule type" value="Genomic_DNA"/>
</dbReference>
<proteinExistence type="predicted"/>
<dbReference type="SMART" id="SM00463">
    <property type="entry name" value="SMR"/>
    <property type="match status" value="1"/>
</dbReference>
<dbReference type="Gene3D" id="3.30.1370.110">
    <property type="match status" value="1"/>
</dbReference>
<evidence type="ECO:0000256" key="1">
    <source>
        <dbReference type="SAM" id="MobiDB-lite"/>
    </source>
</evidence>
<dbReference type="PANTHER" id="PTHR35562">
    <property type="entry name" value="DNA ENDONUCLEASE SMRA-RELATED"/>
    <property type="match status" value="1"/>
</dbReference>
<comment type="caution">
    <text evidence="3">The sequence shown here is derived from an EMBL/GenBank/DDBJ whole genome shotgun (WGS) entry which is preliminary data.</text>
</comment>
<dbReference type="PROSITE" id="PS50828">
    <property type="entry name" value="SMR"/>
    <property type="match status" value="1"/>
</dbReference>
<dbReference type="AlphaFoldDB" id="M5PWC4"/>
<dbReference type="PANTHER" id="PTHR35562:SF2">
    <property type="entry name" value="DNA ENDONUCLEASE SMRA-RELATED"/>
    <property type="match status" value="1"/>
</dbReference>
<gene>
    <name evidence="3" type="ORF">PCS_00963</name>
</gene>
<dbReference type="InterPro" id="IPR036063">
    <property type="entry name" value="Smr_dom_sf"/>
</dbReference>
<evidence type="ECO:0000313" key="4">
    <source>
        <dbReference type="Proteomes" id="UP000011922"/>
    </source>
</evidence>
<feature type="region of interest" description="Disordered" evidence="1">
    <location>
        <begin position="1"/>
        <end position="85"/>
    </location>
</feature>
<sequence>MDDNKPFEKLKKIKIAPKQAKQAPKPKQPQPAPAPEAEADEGAIFCSAMGGVQPIKGRSGRDLTKAPPPAPETLQPAGEQTGEAAAKEQLRRLVAGEQEFDLEFTDEFLQGHVRGLDERTLRQLMAGALSVEAHLDLHGCNAEQAMDSVLFFVRESYLMGRRVVLIVTGRGLNSPGGLGVLRQETQTWLTRDPLKRVVLAFCTAQPRHGGAGAIYVLLRKRKKSEGKVKFDRTSFWGD</sequence>
<organism evidence="3 4">
    <name type="scientific">Desulfocurvibacter africanus PCS</name>
    <dbReference type="NCBI Taxonomy" id="1262666"/>
    <lineage>
        <taxon>Bacteria</taxon>
        <taxon>Pseudomonadati</taxon>
        <taxon>Thermodesulfobacteriota</taxon>
        <taxon>Desulfovibrionia</taxon>
        <taxon>Desulfovibrionales</taxon>
        <taxon>Desulfovibrionaceae</taxon>
        <taxon>Desulfocurvibacter</taxon>
    </lineage>
</organism>
<evidence type="ECO:0000259" key="2">
    <source>
        <dbReference type="PROSITE" id="PS50828"/>
    </source>
</evidence>
<feature type="compositionally biased region" description="Low complexity" evidence="1">
    <location>
        <begin position="16"/>
        <end position="25"/>
    </location>
</feature>
<feature type="domain" description="Smr" evidence="2">
    <location>
        <begin position="135"/>
        <end position="219"/>
    </location>
</feature>
<evidence type="ECO:0000313" key="3">
    <source>
        <dbReference type="EMBL" id="EMG38290.1"/>
    </source>
</evidence>
<accession>M5PWC4</accession>
<dbReference type="Proteomes" id="UP000011922">
    <property type="component" value="Unassembled WGS sequence"/>
</dbReference>
<protein>
    <recommendedName>
        <fullName evidence="2">Smr domain-containing protein</fullName>
    </recommendedName>
</protein>
<dbReference type="OrthoDB" id="9808881at2"/>
<name>M5PWC4_DESAF</name>
<reference evidence="3 4" key="1">
    <citation type="journal article" date="2013" name="Genome Announc.">
        <title>Draft Genome Sequence for Desulfovibrio africanus Strain PCS.</title>
        <authorList>
            <person name="Brown S.D."/>
            <person name="Utturkar S.M."/>
            <person name="Arkin A.P."/>
            <person name="Deutschbauer A.M."/>
            <person name="Elias D.A."/>
            <person name="Hazen T.C."/>
            <person name="Chakraborty R."/>
        </authorList>
    </citation>
    <scope>NUCLEOTIDE SEQUENCE [LARGE SCALE GENOMIC DNA]</scope>
    <source>
        <strain evidence="3 4">PCS</strain>
    </source>
</reference>
<dbReference type="InterPro" id="IPR002625">
    <property type="entry name" value="Smr_dom"/>
</dbReference>
<feature type="compositionally biased region" description="Basic and acidic residues" evidence="1">
    <location>
        <begin position="1"/>
        <end position="10"/>
    </location>
</feature>
<dbReference type="RefSeq" id="WP_005984547.1">
    <property type="nucleotide sequence ID" value="NZ_AOSV01000006.1"/>
</dbReference>
<dbReference type="SUPFAM" id="SSF160443">
    <property type="entry name" value="SMR domain-like"/>
    <property type="match status" value="1"/>
</dbReference>